<dbReference type="OMA" id="YEPDKTQ"/>
<proteinExistence type="predicted"/>
<dbReference type="OrthoDB" id="309639at2759"/>
<evidence type="ECO:0000313" key="2">
    <source>
        <dbReference type="Proteomes" id="UP000008983"/>
    </source>
</evidence>
<dbReference type="GeneID" id="14904659"/>
<name>G0R1R7_ICHMU</name>
<dbReference type="RefSeq" id="XP_004029805.1">
    <property type="nucleotide sequence ID" value="XM_004029757.1"/>
</dbReference>
<reference evidence="1 2" key="1">
    <citation type="submission" date="2011-07" db="EMBL/GenBank/DDBJ databases">
        <authorList>
            <person name="Coyne R."/>
            <person name="Brami D."/>
            <person name="Johnson J."/>
            <person name="Hostetler J."/>
            <person name="Hannick L."/>
            <person name="Clark T."/>
            <person name="Cassidy-Hanley D."/>
            <person name="Inman J."/>
        </authorList>
    </citation>
    <scope>NUCLEOTIDE SEQUENCE [LARGE SCALE GENOMIC DNA]</scope>
    <source>
        <strain evidence="1 2">G5</strain>
    </source>
</reference>
<dbReference type="eggNOG" id="ENOG502SR05">
    <property type="taxonomic scope" value="Eukaryota"/>
</dbReference>
<gene>
    <name evidence="1" type="ORF">IMG5_172410</name>
</gene>
<dbReference type="InParanoid" id="G0R1R7"/>
<dbReference type="Proteomes" id="UP000008983">
    <property type="component" value="Unassembled WGS sequence"/>
</dbReference>
<organism evidence="1 2">
    <name type="scientific">Ichthyophthirius multifiliis</name>
    <name type="common">White spot disease agent</name>
    <name type="synonym">Ich</name>
    <dbReference type="NCBI Taxonomy" id="5932"/>
    <lineage>
        <taxon>Eukaryota</taxon>
        <taxon>Sar</taxon>
        <taxon>Alveolata</taxon>
        <taxon>Ciliophora</taxon>
        <taxon>Intramacronucleata</taxon>
        <taxon>Oligohymenophorea</taxon>
        <taxon>Hymenostomatida</taxon>
        <taxon>Ophryoglenina</taxon>
        <taxon>Ichthyophthirius</taxon>
    </lineage>
</organism>
<protein>
    <submittedName>
        <fullName evidence="1">Uncharacterized protein</fullName>
    </submittedName>
</protein>
<sequence>MNAQTIQDNVNKYRYGVLIGNVTEERFGIDMSQRYINEKLPNSTMRDTFGIQNSALVAEKSSITDEEKEFQDHVLSVRNGVQQHILFGHGSNFQKREYGTKTIPEIGQKSTGPAGKARAYNEFTKQYDSSHMKIPFRKQ</sequence>
<dbReference type="AlphaFoldDB" id="G0R1R7"/>
<dbReference type="EMBL" id="GL984229">
    <property type="protein sequence ID" value="EGR28569.1"/>
    <property type="molecule type" value="Genomic_DNA"/>
</dbReference>
<evidence type="ECO:0000313" key="1">
    <source>
        <dbReference type="EMBL" id="EGR28569.1"/>
    </source>
</evidence>
<accession>G0R1R7</accession>
<keyword evidence="2" id="KW-1185">Reference proteome</keyword>